<dbReference type="PRINTS" id="PR00008">
    <property type="entry name" value="DAGPEDOMAIN"/>
</dbReference>
<dbReference type="PROSITE" id="PS50081">
    <property type="entry name" value="ZF_DAG_PE_2"/>
    <property type="match status" value="1"/>
</dbReference>
<dbReference type="SMART" id="SM00326">
    <property type="entry name" value="SH3"/>
    <property type="match status" value="2"/>
</dbReference>
<dbReference type="Gene3D" id="1.20.1270.60">
    <property type="entry name" value="Arfaptin homology (AH) domain/BAR domain"/>
    <property type="match status" value="1"/>
</dbReference>
<evidence type="ECO:0000256" key="9">
    <source>
        <dbReference type="ARBA" id="ARBA00054085"/>
    </source>
</evidence>
<keyword evidence="19" id="KW-1185">Reference proteome</keyword>
<dbReference type="OrthoDB" id="8783038at2759"/>
<dbReference type="SUPFAM" id="SSF103657">
    <property type="entry name" value="BAR/IMD domain-like"/>
    <property type="match status" value="1"/>
</dbReference>
<dbReference type="Pfam" id="PF00130">
    <property type="entry name" value="C1_1"/>
    <property type="match status" value="1"/>
</dbReference>
<dbReference type="PANTHER" id="PTHR15735:SF21">
    <property type="entry name" value="PROTEIN NERVOUS WRECK"/>
    <property type="match status" value="1"/>
</dbReference>
<protein>
    <recommendedName>
        <fullName evidence="2">High osmolarity signaling protein SHO1</fullName>
    </recommendedName>
    <alternativeName>
        <fullName evidence="1">High osmolarity signaling protein sho1</fullName>
    </alternativeName>
    <alternativeName>
        <fullName evidence="7 8">Osmosensor SHO1</fullName>
    </alternativeName>
    <alternativeName>
        <fullName evidence="11">Protein BZZ1</fullName>
    </alternativeName>
</protein>
<feature type="region of interest" description="Disordered" evidence="14">
    <location>
        <begin position="330"/>
        <end position="349"/>
    </location>
</feature>
<accession>A0A0U1LRL1</accession>
<evidence type="ECO:0000259" key="17">
    <source>
        <dbReference type="PROSITE" id="PS51741"/>
    </source>
</evidence>
<dbReference type="SMART" id="SM00109">
    <property type="entry name" value="C1"/>
    <property type="match status" value="1"/>
</dbReference>
<dbReference type="InterPro" id="IPR031160">
    <property type="entry name" value="F_BAR_dom"/>
</dbReference>
<evidence type="ECO:0000256" key="4">
    <source>
        <dbReference type="ARBA" id="ARBA00022723"/>
    </source>
</evidence>
<name>A0A0U1LRL1_TALIS</name>
<feature type="region of interest" description="Disordered" evidence="14">
    <location>
        <begin position="635"/>
        <end position="677"/>
    </location>
</feature>
<evidence type="ECO:0000256" key="5">
    <source>
        <dbReference type="ARBA" id="ARBA00022833"/>
    </source>
</evidence>
<dbReference type="InterPro" id="IPR002219">
    <property type="entry name" value="PKC_DAG/PE"/>
</dbReference>
<dbReference type="FunFam" id="2.30.30.40:FF:000161">
    <property type="entry name" value="Actin polymerization protein Bzz1"/>
    <property type="match status" value="1"/>
</dbReference>
<evidence type="ECO:0000256" key="2">
    <source>
        <dbReference type="ARBA" id="ARBA00017350"/>
    </source>
</evidence>
<evidence type="ECO:0000256" key="13">
    <source>
        <dbReference type="PROSITE-ProRule" id="PRU01077"/>
    </source>
</evidence>
<comment type="function">
    <text evidence="9">Plays a role in endocytosis and trafficking to the vacuole. Functions with type I myosins to restore polarity of the actin cytoskeleton after NaCl stress.</text>
</comment>
<gene>
    <name evidence="18" type="ORF">PISL3812_03037</name>
</gene>
<dbReference type="InterPro" id="IPR020454">
    <property type="entry name" value="DAG/PE-bd"/>
</dbReference>
<feature type="compositionally biased region" description="Polar residues" evidence="14">
    <location>
        <begin position="561"/>
        <end position="574"/>
    </location>
</feature>
<dbReference type="Pfam" id="PF14604">
    <property type="entry name" value="SH3_9"/>
    <property type="match status" value="1"/>
</dbReference>
<evidence type="ECO:0000256" key="3">
    <source>
        <dbReference type="ARBA" id="ARBA00022443"/>
    </source>
</evidence>
<feature type="compositionally biased region" description="Polar residues" evidence="14">
    <location>
        <begin position="650"/>
        <end position="663"/>
    </location>
</feature>
<dbReference type="OMA" id="TPMMEEP"/>
<feature type="region of interest" description="Disordered" evidence="14">
    <location>
        <begin position="466"/>
        <end position="505"/>
    </location>
</feature>
<proteinExistence type="inferred from homology"/>
<dbReference type="Gene3D" id="3.30.60.20">
    <property type="match status" value="1"/>
</dbReference>
<dbReference type="PROSITE" id="PS50002">
    <property type="entry name" value="SH3"/>
    <property type="match status" value="2"/>
</dbReference>
<keyword evidence="6 13" id="KW-0175">Coiled coil</keyword>
<dbReference type="InterPro" id="IPR027267">
    <property type="entry name" value="AH/BAR_dom_sf"/>
</dbReference>
<keyword evidence="4" id="KW-0479">Metal-binding</keyword>
<evidence type="ECO:0000256" key="6">
    <source>
        <dbReference type="ARBA" id="ARBA00023054"/>
    </source>
</evidence>
<dbReference type="Proteomes" id="UP000054383">
    <property type="component" value="Unassembled WGS sequence"/>
</dbReference>
<evidence type="ECO:0000256" key="10">
    <source>
        <dbReference type="ARBA" id="ARBA00061387"/>
    </source>
</evidence>
<dbReference type="Pfam" id="PF00611">
    <property type="entry name" value="FCH"/>
    <property type="match status" value="1"/>
</dbReference>
<dbReference type="SUPFAM" id="SSF50044">
    <property type="entry name" value="SH3-domain"/>
    <property type="match status" value="2"/>
</dbReference>
<feature type="domain" description="F-BAR" evidence="17">
    <location>
        <begin position="8"/>
        <end position="277"/>
    </location>
</feature>
<feature type="domain" description="SH3" evidence="15">
    <location>
        <begin position="575"/>
        <end position="635"/>
    </location>
</feature>
<dbReference type="CDD" id="cd20824">
    <property type="entry name" value="C1_SpBZZ1-like"/>
    <property type="match status" value="1"/>
</dbReference>
<feature type="region of interest" description="Disordered" evidence="14">
    <location>
        <begin position="522"/>
        <end position="576"/>
    </location>
</feature>
<dbReference type="EMBL" id="CVMT01000002">
    <property type="protein sequence ID" value="CRG86034.1"/>
    <property type="molecule type" value="Genomic_DNA"/>
</dbReference>
<dbReference type="SMART" id="SM00055">
    <property type="entry name" value="FCH"/>
    <property type="match status" value="1"/>
</dbReference>
<dbReference type="GO" id="GO:0046872">
    <property type="term" value="F:metal ion binding"/>
    <property type="evidence" value="ECO:0007669"/>
    <property type="project" value="UniProtKB-KW"/>
</dbReference>
<evidence type="ECO:0000256" key="14">
    <source>
        <dbReference type="SAM" id="MobiDB-lite"/>
    </source>
</evidence>
<evidence type="ECO:0000256" key="7">
    <source>
        <dbReference type="ARBA" id="ARBA00029697"/>
    </source>
</evidence>
<evidence type="ECO:0000256" key="8">
    <source>
        <dbReference type="ARBA" id="ARBA00030785"/>
    </source>
</evidence>
<dbReference type="InterPro" id="IPR036028">
    <property type="entry name" value="SH3-like_dom_sf"/>
</dbReference>
<feature type="domain" description="Phorbol-ester/DAG-type" evidence="16">
    <location>
        <begin position="407"/>
        <end position="457"/>
    </location>
</feature>
<dbReference type="FunFam" id="1.20.1270.60:FF:000060">
    <property type="entry name" value="Actin polymerization protein Bzz1"/>
    <property type="match status" value="1"/>
</dbReference>
<dbReference type="Gene3D" id="2.30.30.40">
    <property type="entry name" value="SH3 Domains"/>
    <property type="match status" value="2"/>
</dbReference>
<feature type="compositionally biased region" description="Low complexity" evidence="14">
    <location>
        <begin position="535"/>
        <end position="548"/>
    </location>
</feature>
<dbReference type="GO" id="GO:0106006">
    <property type="term" value="F:cytoskeletal protein-membrane anchor activity"/>
    <property type="evidence" value="ECO:0007669"/>
    <property type="project" value="EnsemblFungi"/>
</dbReference>
<dbReference type="InterPro" id="IPR001452">
    <property type="entry name" value="SH3_domain"/>
</dbReference>
<dbReference type="GO" id="GO:0030479">
    <property type="term" value="C:actin cortical patch"/>
    <property type="evidence" value="ECO:0007669"/>
    <property type="project" value="EnsemblFungi"/>
</dbReference>
<dbReference type="InterPro" id="IPR046349">
    <property type="entry name" value="C1-like_sf"/>
</dbReference>
<feature type="domain" description="SH3" evidence="15">
    <location>
        <begin position="681"/>
        <end position="739"/>
    </location>
</feature>
<reference evidence="18 19" key="1">
    <citation type="submission" date="2015-04" db="EMBL/GenBank/DDBJ databases">
        <authorList>
            <person name="Syromyatnikov M.Y."/>
            <person name="Popov V.N."/>
        </authorList>
    </citation>
    <scope>NUCLEOTIDE SEQUENCE [LARGE SCALE GENOMIC DNA]</scope>
    <source>
        <strain evidence="18">WF-38-12</strain>
    </source>
</reference>
<keyword evidence="3 12" id="KW-0728">SH3 domain</keyword>
<dbReference type="GO" id="GO:0034314">
    <property type="term" value="P:Arp2/3 complex-mediated actin nucleation"/>
    <property type="evidence" value="ECO:0007669"/>
    <property type="project" value="EnsemblFungi"/>
</dbReference>
<dbReference type="AlphaFoldDB" id="A0A0U1LRL1"/>
<dbReference type="PROSITE" id="PS51741">
    <property type="entry name" value="F_BAR"/>
    <property type="match status" value="1"/>
</dbReference>
<evidence type="ECO:0000259" key="15">
    <source>
        <dbReference type="PROSITE" id="PS50002"/>
    </source>
</evidence>
<evidence type="ECO:0000259" key="16">
    <source>
        <dbReference type="PROSITE" id="PS50081"/>
    </source>
</evidence>
<dbReference type="GO" id="GO:0030833">
    <property type="term" value="P:regulation of actin filament polymerization"/>
    <property type="evidence" value="ECO:0007669"/>
    <property type="project" value="TreeGrafter"/>
</dbReference>
<dbReference type="GO" id="GO:0072583">
    <property type="term" value="P:clathrin-dependent endocytosis"/>
    <property type="evidence" value="ECO:0007669"/>
    <property type="project" value="EnsemblFungi"/>
</dbReference>
<dbReference type="InterPro" id="IPR035459">
    <property type="entry name" value="Bzz1_SH3_1"/>
</dbReference>
<evidence type="ECO:0000313" key="19">
    <source>
        <dbReference type="Proteomes" id="UP000054383"/>
    </source>
</evidence>
<feature type="compositionally biased region" description="Basic and acidic residues" evidence="14">
    <location>
        <begin position="466"/>
        <end position="475"/>
    </location>
</feature>
<dbReference type="InterPro" id="IPR001060">
    <property type="entry name" value="FCH_dom"/>
</dbReference>
<dbReference type="STRING" id="28573.A0A0U1LRL1"/>
<evidence type="ECO:0000256" key="11">
    <source>
        <dbReference type="ARBA" id="ARBA00074946"/>
    </source>
</evidence>
<evidence type="ECO:0000256" key="12">
    <source>
        <dbReference type="PROSITE-ProRule" id="PRU00192"/>
    </source>
</evidence>
<comment type="similarity">
    <text evidence="10">Belongs to the BZZ1 family.</text>
</comment>
<feature type="compositionally biased region" description="Low complexity" evidence="14">
    <location>
        <begin position="635"/>
        <end position="644"/>
    </location>
</feature>
<dbReference type="PROSITE" id="PS00479">
    <property type="entry name" value="ZF_DAG_PE_1"/>
    <property type="match status" value="1"/>
</dbReference>
<sequence>MAEVDVNPQFGAELKDAFKPVNTWVSNGIGWLDDIQQFYRERSVIEREYASKLSALCKKYSDRKAKKISSLSVGDTPTMTPGSLESASLTTWSTQLNAVEAHAAVRDKFGLDLVSHIAEPIRQISVKYEELRKSHVEYHAKLDKEREASLGELKKVKGKYDGVCQEVENRRKKTESSFDYNKTKAQAAYQQQLLEMNNVKNTYVISINVANKLKDQYYHEYVPEILDSLEDLNETRVSKLNSFWSLAAQLEKTSFTQSTEHITHLANEIPRNNPKLDSLMFLQHNISQSQEPPNLAFEPSPVWHDDDSMVTDDAAKVFLRNLLTKSKSQARELKLESDKQRREVENAKRVRESVRQGKDKRDEVEVVRAIFVLQEKFHDTDRKRLTAEVETSTVMSAVGDLSLGAKSHNFRSQTFKIPTNCDLCGDRIWGLSAKGFDCRDCGYTCHSKCEMKVPAECPGEQTKEEKKKLKAERQEQAQSASTVAEPAPSNGDTDSPALGRRDTMNSLSSGYAASAHRSVAGSAASIKPPVEEASESATPTPKPSASAASKRHRILAPPPSQYTSAPPVSESISKSCDPKGKMLYAYQANGDGEITVEEGQGITVLDPDDGSGWMRVRAGSQEGLVPAAYAEIASAPSPIQPSSPGLTDRPGSTYSNSSASQAGSVAPKKVGPAVAPRRGAKKLKYAEALYDYEARTDAEWSMSEGDRFVLVTRDSGDGWAEVEKGGQVKSVPANYIQEV</sequence>
<evidence type="ECO:0000313" key="18">
    <source>
        <dbReference type="EMBL" id="CRG86034.1"/>
    </source>
</evidence>
<dbReference type="SUPFAM" id="SSF57889">
    <property type="entry name" value="Cysteine-rich domain"/>
    <property type="match status" value="1"/>
</dbReference>
<evidence type="ECO:0000256" key="1">
    <source>
        <dbReference type="ARBA" id="ARBA00016255"/>
    </source>
</evidence>
<organism evidence="18 19">
    <name type="scientific">Talaromyces islandicus</name>
    <name type="common">Penicillium islandicum</name>
    <dbReference type="NCBI Taxonomy" id="28573"/>
    <lineage>
        <taxon>Eukaryota</taxon>
        <taxon>Fungi</taxon>
        <taxon>Dikarya</taxon>
        <taxon>Ascomycota</taxon>
        <taxon>Pezizomycotina</taxon>
        <taxon>Eurotiomycetes</taxon>
        <taxon>Eurotiomycetidae</taxon>
        <taxon>Eurotiales</taxon>
        <taxon>Trichocomaceae</taxon>
        <taxon>Talaromyces</taxon>
        <taxon>Talaromyces sect. Islandici</taxon>
    </lineage>
</organism>
<dbReference type="Pfam" id="PF00018">
    <property type="entry name" value="SH3_1"/>
    <property type="match status" value="1"/>
</dbReference>
<dbReference type="FunFam" id="3.30.60.20:FF:000040">
    <property type="entry name" value="Actin polymerization protein Bzz1"/>
    <property type="match status" value="1"/>
</dbReference>
<keyword evidence="5" id="KW-0862">Zinc</keyword>
<dbReference type="PANTHER" id="PTHR15735">
    <property type="entry name" value="FCH AND DOUBLE SH3 DOMAINS PROTEIN"/>
    <property type="match status" value="1"/>
</dbReference>
<dbReference type="CDD" id="cd11912">
    <property type="entry name" value="SH3_Bzz1_1"/>
    <property type="match status" value="1"/>
</dbReference>